<evidence type="ECO:0000259" key="1">
    <source>
        <dbReference type="Pfam" id="PF06056"/>
    </source>
</evidence>
<dbReference type="Gene3D" id="1.10.10.60">
    <property type="entry name" value="Homeodomain-like"/>
    <property type="match status" value="1"/>
</dbReference>
<feature type="domain" description="Terminase ATPase subunit N-terminal" evidence="1">
    <location>
        <begin position="7"/>
        <end position="48"/>
    </location>
</feature>
<sequence length="149" mass="17499">MISNEDKKQTAYEMYKSGKYSFKEIAAELEVKESTLNNWRHRYKWVELSANVERQKLYDLLMSKLKDKGLESEMQFVDMVNTYMKFFDIKNKLIEDIEERGVSVIGVTGSVKKNDSITELIKVITSMSKLLEFLGIDIEETEEDEELYI</sequence>
<dbReference type="EMBL" id="MUAL01000048">
    <property type="protein sequence ID" value="OOR22149.1"/>
    <property type="molecule type" value="Genomic_DNA"/>
</dbReference>
<name>A0A1S9UIU1_BACCE</name>
<accession>A0A1S9UIU1</accession>
<evidence type="ECO:0000313" key="2">
    <source>
        <dbReference type="EMBL" id="OOR22149.1"/>
    </source>
</evidence>
<dbReference type="InterPro" id="IPR009057">
    <property type="entry name" value="Homeodomain-like_sf"/>
</dbReference>
<comment type="caution">
    <text evidence="2">The sequence shown here is derived from an EMBL/GenBank/DDBJ whole genome shotgun (WGS) entry which is preliminary data.</text>
</comment>
<organism evidence="2 3">
    <name type="scientific">Bacillus cereus</name>
    <dbReference type="NCBI Taxonomy" id="1396"/>
    <lineage>
        <taxon>Bacteria</taxon>
        <taxon>Bacillati</taxon>
        <taxon>Bacillota</taxon>
        <taxon>Bacilli</taxon>
        <taxon>Bacillales</taxon>
        <taxon>Bacillaceae</taxon>
        <taxon>Bacillus</taxon>
        <taxon>Bacillus cereus group</taxon>
    </lineage>
</organism>
<proteinExistence type="predicted"/>
<protein>
    <recommendedName>
        <fullName evidence="1">Terminase ATPase subunit N-terminal domain-containing protein</fullName>
    </recommendedName>
</protein>
<evidence type="ECO:0000313" key="3">
    <source>
        <dbReference type="Proteomes" id="UP000191124"/>
    </source>
</evidence>
<dbReference type="Pfam" id="PF06056">
    <property type="entry name" value="Terminase_5"/>
    <property type="match status" value="1"/>
</dbReference>
<dbReference type="InterPro" id="IPR010332">
    <property type="entry name" value="ATPase_terminase-su_N"/>
</dbReference>
<gene>
    <name evidence="2" type="ORF">BW892_20330</name>
</gene>
<reference evidence="2 3" key="1">
    <citation type="submission" date="2017-01" db="EMBL/GenBank/DDBJ databases">
        <title>Bacillus cereus isolates.</title>
        <authorList>
            <person name="Beno S.M."/>
        </authorList>
    </citation>
    <scope>NUCLEOTIDE SEQUENCE [LARGE SCALE GENOMIC DNA]</scope>
    <source>
        <strain evidence="2 3">FSL M7-1219</strain>
    </source>
</reference>
<dbReference type="SUPFAM" id="SSF46689">
    <property type="entry name" value="Homeodomain-like"/>
    <property type="match status" value="1"/>
</dbReference>
<dbReference type="Proteomes" id="UP000191124">
    <property type="component" value="Unassembled WGS sequence"/>
</dbReference>
<dbReference type="RefSeq" id="WP_000624947.1">
    <property type="nucleotide sequence ID" value="NZ_MUAL01000048.1"/>
</dbReference>
<dbReference type="AlphaFoldDB" id="A0A1S9UIU1"/>